<dbReference type="GO" id="GO:0043529">
    <property type="term" value="C:GET complex"/>
    <property type="evidence" value="ECO:0007669"/>
    <property type="project" value="TreeGrafter"/>
</dbReference>
<evidence type="ECO:0000313" key="3">
    <source>
        <dbReference type="Proteomes" id="UP000813462"/>
    </source>
</evidence>
<dbReference type="InterPro" id="IPR027417">
    <property type="entry name" value="P-loop_NTPase"/>
</dbReference>
<feature type="domain" description="ArsA/GET3 Anion-transporting ATPase-like" evidence="1">
    <location>
        <begin position="68"/>
        <end position="220"/>
    </location>
</feature>
<dbReference type="PANTHER" id="PTHR10803">
    <property type="entry name" value="ARSENICAL PUMP-DRIVING ATPASE ARSENITE-TRANSLOCATING ATPASE"/>
    <property type="match status" value="1"/>
</dbReference>
<reference evidence="2" key="1">
    <citation type="journal article" date="2021" name="Front. Plant Sci.">
        <title>Chromosome-Scale Genome Assembly for Chinese Sour Jujube and Insights Into Its Genome Evolution and Domestication Signature.</title>
        <authorList>
            <person name="Shen L.-Y."/>
            <person name="Luo H."/>
            <person name="Wang X.-L."/>
            <person name="Wang X.-M."/>
            <person name="Qiu X.-J."/>
            <person name="Liu H."/>
            <person name="Zhou S.-S."/>
            <person name="Jia K.-H."/>
            <person name="Nie S."/>
            <person name="Bao Y.-T."/>
            <person name="Zhang R.-G."/>
            <person name="Yun Q.-Z."/>
            <person name="Chai Y.-H."/>
            <person name="Lu J.-Y."/>
            <person name="Li Y."/>
            <person name="Zhao S.-W."/>
            <person name="Mao J.-F."/>
            <person name="Jia S.-G."/>
            <person name="Mao Y.-M."/>
        </authorList>
    </citation>
    <scope>NUCLEOTIDE SEQUENCE</scope>
    <source>
        <strain evidence="2">AT0</strain>
        <tissue evidence="2">Leaf</tissue>
    </source>
</reference>
<organism evidence="2 3">
    <name type="scientific">Ziziphus jujuba var. spinosa</name>
    <dbReference type="NCBI Taxonomy" id="714518"/>
    <lineage>
        <taxon>Eukaryota</taxon>
        <taxon>Viridiplantae</taxon>
        <taxon>Streptophyta</taxon>
        <taxon>Embryophyta</taxon>
        <taxon>Tracheophyta</taxon>
        <taxon>Spermatophyta</taxon>
        <taxon>Magnoliopsida</taxon>
        <taxon>eudicotyledons</taxon>
        <taxon>Gunneridae</taxon>
        <taxon>Pentapetalae</taxon>
        <taxon>rosids</taxon>
        <taxon>fabids</taxon>
        <taxon>Rosales</taxon>
        <taxon>Rhamnaceae</taxon>
        <taxon>Paliureae</taxon>
        <taxon>Ziziphus</taxon>
    </lineage>
</organism>
<dbReference type="GO" id="GO:0016887">
    <property type="term" value="F:ATP hydrolysis activity"/>
    <property type="evidence" value="ECO:0007669"/>
    <property type="project" value="InterPro"/>
</dbReference>
<dbReference type="Proteomes" id="UP000813462">
    <property type="component" value="Unassembled WGS sequence"/>
</dbReference>
<evidence type="ECO:0000313" key="2">
    <source>
        <dbReference type="EMBL" id="KAH7542666.1"/>
    </source>
</evidence>
<dbReference type="AlphaFoldDB" id="A0A978VV21"/>
<evidence type="ECO:0000259" key="1">
    <source>
        <dbReference type="Pfam" id="PF02374"/>
    </source>
</evidence>
<dbReference type="InterPro" id="IPR016300">
    <property type="entry name" value="ATPase_ArsA/GET3"/>
</dbReference>
<dbReference type="EMBL" id="JAEACU010000002">
    <property type="protein sequence ID" value="KAH7542666.1"/>
    <property type="molecule type" value="Genomic_DNA"/>
</dbReference>
<dbReference type="GO" id="GO:0005524">
    <property type="term" value="F:ATP binding"/>
    <property type="evidence" value="ECO:0007669"/>
    <property type="project" value="InterPro"/>
</dbReference>
<dbReference type="SUPFAM" id="SSF52540">
    <property type="entry name" value="P-loop containing nucleoside triphosphate hydrolases"/>
    <property type="match status" value="1"/>
</dbReference>
<dbReference type="InterPro" id="IPR025723">
    <property type="entry name" value="ArsA/GET3_ATPase-like"/>
</dbReference>
<dbReference type="CDD" id="cd02035">
    <property type="entry name" value="ArsA"/>
    <property type="match status" value="1"/>
</dbReference>
<name>A0A978VV21_ZIZJJ</name>
<comment type="caution">
    <text evidence="2">The sequence shown here is derived from an EMBL/GenBank/DDBJ whole genome shotgun (WGS) entry which is preliminary data.</text>
</comment>
<dbReference type="PANTHER" id="PTHR10803:SF17">
    <property type="entry name" value="ARSENICAL PUMP-DRIVING ATPASE-LIKE PROTEIN"/>
    <property type="match status" value="1"/>
</dbReference>
<protein>
    <recommendedName>
        <fullName evidence="1">ArsA/GET3 Anion-transporting ATPase-like domain-containing protein</fullName>
    </recommendedName>
</protein>
<dbReference type="Pfam" id="PF02374">
    <property type="entry name" value="ArsA_ATPase"/>
    <property type="match status" value="1"/>
</dbReference>
<sequence>MAMAGVVLWKCKTQFDKASLLHITRGFTSLTSPISTKLFATPFQGRLVVDNAEATAGFDEIVAGTQRKYYMLGGKGGMRKTSYASSLAFKFANHGHPTLIVSTDPAYSLSDSFAQDLARRRLIRVEGVDSPLFALEMNLEKAREEFHCATKKYGSNGFKELMRSMGLGKLGDQVMQFLQSEEYSMFSRIVFDTAPTGHTLRLLSLPDFMDASIGKMMKPDKLEQLKERMGKVRDLFHNSDTTEFVIVTIPIHPSKVMAISESSRLRTSLRKENVTVQRLVINQVLPPSVSDCKFCVMRRKDQMRALEMIQNDIELGCLRQI</sequence>
<accession>A0A978VV21</accession>
<dbReference type="GO" id="GO:0071816">
    <property type="term" value="P:tail-anchored membrane protein insertion into ER membrane"/>
    <property type="evidence" value="ECO:0007669"/>
    <property type="project" value="TreeGrafter"/>
</dbReference>
<proteinExistence type="predicted"/>
<dbReference type="Gene3D" id="3.40.50.300">
    <property type="entry name" value="P-loop containing nucleotide triphosphate hydrolases"/>
    <property type="match status" value="1"/>
</dbReference>
<gene>
    <name evidence="2" type="ORF">FEM48_Zijuj02G0098300</name>
</gene>